<feature type="transmembrane region" description="Helical" evidence="7">
    <location>
        <begin position="21"/>
        <end position="42"/>
    </location>
</feature>
<evidence type="ECO:0000256" key="3">
    <source>
        <dbReference type="ARBA" id="ARBA00023002"/>
    </source>
</evidence>
<gene>
    <name evidence="9" type="ORF">FPHYL_13669</name>
</gene>
<dbReference type="CDD" id="cd00067">
    <property type="entry name" value="GAL4"/>
    <property type="match status" value="1"/>
</dbReference>
<dbReference type="GO" id="GO:0004497">
    <property type="term" value="F:monooxygenase activity"/>
    <property type="evidence" value="ECO:0007669"/>
    <property type="project" value="InterPro"/>
</dbReference>
<dbReference type="Gene3D" id="4.10.240.10">
    <property type="entry name" value="Zn(2)-C6 fungal-type DNA-binding domain"/>
    <property type="match status" value="1"/>
</dbReference>
<dbReference type="EMBL" id="JAAOAQ010000867">
    <property type="protein sequence ID" value="KAF5533065.1"/>
    <property type="molecule type" value="Genomic_DNA"/>
</dbReference>
<sequence length="1066" mass="119127">MALFGAIQTWPSQNRPDVDRCYHWIGLALIVCVTWAVTVRLYRHSKYNYPNPIPGIPFFGNTFQLPSNGLGPWMTTLASKSGDMYTMKFGGTPWLFLNSRRAVTALLDKKAAIYSSRQNLPMAGEVISGNKRLLLMPYGPEWRKQRKAMHQILNNTKSTVFQPFQDLESRALLYHYMDKPDRWWEANARFANSIIMSVTYGKRSDLGDTDLSNLLNNAEQFTPFLMPGQALVDIVPGLLKLPIPSSWQPWRWWGDALHQSTKRGYKKVFDDLLERRRLGTQKPCFMTELLDMNTDGEFSAEDCYFIGGTLIEAGSDTTRLTLMEILAAAVLYPDWVERARQQLDSVCGSKAERLPDFGDMPKLPLIKAIIKESMRWKPAIAETGIPHSLTKDDTFDGYKIAAGTVVTINHWAVSHLDYEEPERFYPERFLDEDLDVPTKGHLGFGAGKSYSLLQMRILTAQQAGELLYCFDVKGVPGETIDVSASFDTRNVMKRQVPCEPSEDSQPSRKRGLSSRPPRASQACRACAASKVRCDDFEICRRCIKRGISCIRSSHVGQDHHAALAETPHALSESSTGTSIDAGDSYILSSTTQNSAEVMAAAYTVGGDEAGDGLVLADGNLDLAFDFPNSLNPPTCEGPLQLCSDIQSTDNIADTMPSDTTEWLRNSSLDAEFDTSFLRLPFLDFSGCFEDRLVQGSTDSIATSSKSLPSEGKVDFEEAVVAYNTTLGSWKPSDEDYLATARASLYVPLDEHLQLGEGLGPFNPTVVSGYVSSARRDEIIVAMIDGAQTAHSLQAIRMFPSAETLDKLLKVFLTSQETNSSAFIHIATFDPSNCSLPLLIACIVAGATSSSRTFTRKFGLGLFDMLRLHLAASMLRHGGLFTQHTYSNPSLMLDKPPSESEEAWRRWAQQESLKRTVFRHLLQCTQRSVIRNVAAQMSPLDVSTPIPEDCRFWYAKSAAEWKSLYQNHEPRSAERRMTITDCFSDIRSIDLLSPFQASSLAKLSLLYSFLSLLVADRRRRSIFRKNEDSGWSFTDVTRSPVDSDMVFLFDELRQVIEGDQDISETAF</sequence>
<dbReference type="CDD" id="cd11065">
    <property type="entry name" value="CYP64-like"/>
    <property type="match status" value="1"/>
</dbReference>
<evidence type="ECO:0000256" key="5">
    <source>
        <dbReference type="ARBA" id="ARBA00023242"/>
    </source>
</evidence>
<dbReference type="InterPro" id="IPR001138">
    <property type="entry name" value="Zn2Cys6_DnaBD"/>
</dbReference>
<name>A0A8H5MMF2_9HYPO</name>
<dbReference type="GO" id="GO:0005506">
    <property type="term" value="F:iron ion binding"/>
    <property type="evidence" value="ECO:0007669"/>
    <property type="project" value="InterPro"/>
</dbReference>
<protein>
    <submittedName>
        <fullName evidence="9">Cytochrome p450</fullName>
    </submittedName>
</protein>
<dbReference type="GO" id="GO:0008270">
    <property type="term" value="F:zinc ion binding"/>
    <property type="evidence" value="ECO:0007669"/>
    <property type="project" value="InterPro"/>
</dbReference>
<evidence type="ECO:0000313" key="10">
    <source>
        <dbReference type="Proteomes" id="UP000582016"/>
    </source>
</evidence>
<keyword evidence="4" id="KW-0408">Iron</keyword>
<comment type="caution">
    <text evidence="9">The sequence shown here is derived from an EMBL/GenBank/DDBJ whole genome shotgun (WGS) entry which is preliminary data.</text>
</comment>
<evidence type="ECO:0000259" key="8">
    <source>
        <dbReference type="PROSITE" id="PS00463"/>
    </source>
</evidence>
<feature type="region of interest" description="Disordered" evidence="6">
    <location>
        <begin position="493"/>
        <end position="517"/>
    </location>
</feature>
<dbReference type="GO" id="GO:0000981">
    <property type="term" value="F:DNA-binding transcription factor activity, RNA polymerase II-specific"/>
    <property type="evidence" value="ECO:0007669"/>
    <property type="project" value="InterPro"/>
</dbReference>
<dbReference type="OrthoDB" id="1103324at2759"/>
<dbReference type="PANTHER" id="PTHR46300">
    <property type="entry name" value="P450, PUTATIVE (EUROFUNG)-RELATED-RELATED"/>
    <property type="match status" value="1"/>
</dbReference>
<evidence type="ECO:0000256" key="1">
    <source>
        <dbReference type="ARBA" id="ARBA00010617"/>
    </source>
</evidence>
<keyword evidence="3" id="KW-0560">Oxidoreductase</keyword>
<dbReference type="GO" id="GO:0020037">
    <property type="term" value="F:heme binding"/>
    <property type="evidence" value="ECO:0007669"/>
    <property type="project" value="InterPro"/>
</dbReference>
<dbReference type="InterPro" id="IPR001128">
    <property type="entry name" value="Cyt_P450"/>
</dbReference>
<keyword evidence="7" id="KW-0472">Membrane</keyword>
<feature type="domain" description="Zn(2)-C6 fungal-type" evidence="8">
    <location>
        <begin position="522"/>
        <end position="549"/>
    </location>
</feature>
<keyword evidence="7" id="KW-0812">Transmembrane</keyword>
<dbReference type="InterPro" id="IPR050364">
    <property type="entry name" value="Cytochrome_P450_fung"/>
</dbReference>
<dbReference type="PRINTS" id="PR00463">
    <property type="entry name" value="EP450I"/>
</dbReference>
<keyword evidence="2" id="KW-0479">Metal-binding</keyword>
<dbReference type="SUPFAM" id="SSF48264">
    <property type="entry name" value="Cytochrome P450"/>
    <property type="match status" value="1"/>
</dbReference>
<organism evidence="9 10">
    <name type="scientific">Fusarium phyllophilum</name>
    <dbReference type="NCBI Taxonomy" id="47803"/>
    <lineage>
        <taxon>Eukaryota</taxon>
        <taxon>Fungi</taxon>
        <taxon>Dikarya</taxon>
        <taxon>Ascomycota</taxon>
        <taxon>Pezizomycotina</taxon>
        <taxon>Sordariomycetes</taxon>
        <taxon>Hypocreomycetidae</taxon>
        <taxon>Hypocreales</taxon>
        <taxon>Nectriaceae</taxon>
        <taxon>Fusarium</taxon>
        <taxon>Fusarium fujikuroi species complex</taxon>
    </lineage>
</organism>
<dbReference type="InterPro" id="IPR036396">
    <property type="entry name" value="Cyt_P450_sf"/>
</dbReference>
<keyword evidence="7" id="KW-1133">Transmembrane helix</keyword>
<proteinExistence type="inferred from homology"/>
<dbReference type="PANTHER" id="PTHR46300:SF12">
    <property type="entry name" value="P450, PUTATIVE (EUROFUNG)-RELATED"/>
    <property type="match status" value="1"/>
</dbReference>
<comment type="similarity">
    <text evidence="1">Belongs to the cytochrome P450 family.</text>
</comment>
<dbReference type="Gene3D" id="1.10.630.10">
    <property type="entry name" value="Cytochrome P450"/>
    <property type="match status" value="1"/>
</dbReference>
<dbReference type="Proteomes" id="UP000582016">
    <property type="component" value="Unassembled WGS sequence"/>
</dbReference>
<dbReference type="SUPFAM" id="SSF57701">
    <property type="entry name" value="Zn2/Cys6 DNA-binding domain"/>
    <property type="match status" value="1"/>
</dbReference>
<dbReference type="Pfam" id="PF00067">
    <property type="entry name" value="p450"/>
    <property type="match status" value="1"/>
</dbReference>
<keyword evidence="5" id="KW-0539">Nucleus</keyword>
<dbReference type="PROSITE" id="PS00463">
    <property type="entry name" value="ZN2_CY6_FUNGAL_1"/>
    <property type="match status" value="1"/>
</dbReference>
<keyword evidence="10" id="KW-1185">Reference proteome</keyword>
<reference evidence="9 10" key="1">
    <citation type="submission" date="2020-05" db="EMBL/GenBank/DDBJ databases">
        <title>Identification and distribution of gene clusters putatively required for synthesis of sphingolipid metabolism inhibitors in phylogenetically diverse species of the filamentous fungus Fusarium.</title>
        <authorList>
            <person name="Kim H.-S."/>
            <person name="Busman M."/>
            <person name="Brown D.W."/>
            <person name="Divon H."/>
            <person name="Uhlig S."/>
            <person name="Proctor R.H."/>
        </authorList>
    </citation>
    <scope>NUCLEOTIDE SEQUENCE [LARGE SCALE GENOMIC DNA]</scope>
    <source>
        <strain evidence="9 10">NRRL 13617</strain>
    </source>
</reference>
<dbReference type="GO" id="GO:0016705">
    <property type="term" value="F:oxidoreductase activity, acting on paired donors, with incorporation or reduction of molecular oxygen"/>
    <property type="evidence" value="ECO:0007669"/>
    <property type="project" value="InterPro"/>
</dbReference>
<accession>A0A8H5MMF2</accession>
<dbReference type="InterPro" id="IPR036864">
    <property type="entry name" value="Zn2-C6_fun-type_DNA-bd_sf"/>
</dbReference>
<dbReference type="AlphaFoldDB" id="A0A8H5MMF2"/>
<evidence type="ECO:0000256" key="7">
    <source>
        <dbReference type="SAM" id="Phobius"/>
    </source>
</evidence>
<evidence type="ECO:0000256" key="2">
    <source>
        <dbReference type="ARBA" id="ARBA00022723"/>
    </source>
</evidence>
<evidence type="ECO:0000313" key="9">
    <source>
        <dbReference type="EMBL" id="KAF5533065.1"/>
    </source>
</evidence>
<dbReference type="InterPro" id="IPR002401">
    <property type="entry name" value="Cyt_P450_E_grp-I"/>
</dbReference>
<evidence type="ECO:0000256" key="4">
    <source>
        <dbReference type="ARBA" id="ARBA00023004"/>
    </source>
</evidence>
<evidence type="ECO:0000256" key="6">
    <source>
        <dbReference type="SAM" id="MobiDB-lite"/>
    </source>
</evidence>